<dbReference type="InterPro" id="IPR023393">
    <property type="entry name" value="START-like_dom_sf"/>
</dbReference>
<dbReference type="OrthoDB" id="7838135at2"/>
<dbReference type="Proteomes" id="UP000307808">
    <property type="component" value="Unassembled WGS sequence"/>
</dbReference>
<dbReference type="EMBL" id="SZPY01000005">
    <property type="protein sequence ID" value="TKI60405.1"/>
    <property type="molecule type" value="Genomic_DNA"/>
</dbReference>
<sequence>MAGGAVDFAVPPEAAYDFLVDPTRRPEWQSSLRAVELVDGWTPGDPVVAGLRWRDVTWPGVRPLMTLTRADRPQAWAESGEWGAFSAELVLTFVPARPGCCVVADFEVRADGVLRPLGAVLTTLATGPVLADLRRAARLLSPSGAA</sequence>
<dbReference type="Gene3D" id="3.30.530.20">
    <property type="match status" value="1"/>
</dbReference>
<dbReference type="InterPro" id="IPR019587">
    <property type="entry name" value="Polyketide_cyclase/dehydratase"/>
</dbReference>
<name>A0A4U2YIW1_9ACTN</name>
<reference evidence="1 2" key="1">
    <citation type="submission" date="2019-04" db="EMBL/GenBank/DDBJ databases">
        <authorList>
            <person name="Dong K."/>
        </authorList>
    </citation>
    <scope>NUCLEOTIDE SEQUENCE [LARGE SCALE GENOMIC DNA]</scope>
    <source>
        <strain evidence="2">dk3543</strain>
    </source>
</reference>
<keyword evidence="2" id="KW-1185">Reference proteome</keyword>
<evidence type="ECO:0000313" key="1">
    <source>
        <dbReference type="EMBL" id="TKI60405.1"/>
    </source>
</evidence>
<dbReference type="AlphaFoldDB" id="A0A4U2YIW1"/>
<comment type="caution">
    <text evidence="1">The sequence shown here is derived from an EMBL/GenBank/DDBJ whole genome shotgun (WGS) entry which is preliminary data.</text>
</comment>
<dbReference type="Pfam" id="PF10604">
    <property type="entry name" value="Polyketide_cyc2"/>
    <property type="match status" value="1"/>
</dbReference>
<gene>
    <name evidence="1" type="ORF">FC770_16560</name>
</gene>
<accession>A0A4U2YIW1</accession>
<dbReference type="RefSeq" id="WP_137067438.1">
    <property type="nucleotide sequence ID" value="NZ_CP040748.1"/>
</dbReference>
<organism evidence="1 2">
    <name type="scientific">Nocardioides jishulii</name>
    <dbReference type="NCBI Taxonomy" id="2575440"/>
    <lineage>
        <taxon>Bacteria</taxon>
        <taxon>Bacillati</taxon>
        <taxon>Actinomycetota</taxon>
        <taxon>Actinomycetes</taxon>
        <taxon>Propionibacteriales</taxon>
        <taxon>Nocardioidaceae</taxon>
        <taxon>Nocardioides</taxon>
    </lineage>
</organism>
<dbReference type="SUPFAM" id="SSF55961">
    <property type="entry name" value="Bet v1-like"/>
    <property type="match status" value="1"/>
</dbReference>
<protein>
    <submittedName>
        <fullName evidence="1">SRPBCC family protein</fullName>
    </submittedName>
</protein>
<evidence type="ECO:0000313" key="2">
    <source>
        <dbReference type="Proteomes" id="UP000307808"/>
    </source>
</evidence>
<proteinExistence type="predicted"/>